<dbReference type="RefSeq" id="WP_143524384.1">
    <property type="nucleotide sequence ID" value="NZ_FTOM01000001.1"/>
</dbReference>
<name>A0A1N7JP43_9RHOB</name>
<evidence type="ECO:0000313" key="1">
    <source>
        <dbReference type="EMBL" id="SIS51014.1"/>
    </source>
</evidence>
<sequence>MENSIAFVNETARQMGLLFKFVRQMNELDFAGSLSGEFRGAQDAGWSTTITADQVYEELRGRLAAGPIESFADMRIILLLYSQLSEAGGVYESLKNMMGIVESAPYNLWPFRDLVRVKQNPKRVIGPNANATFRALATHARKIGMIGLSSALENVFRDDVRNGMYHSDYILWNDGLRLRRRNGGHVTRIEYTEVLDLVGIGLAFFETLQMLRKSAMQSFDPPREIIGRFSANPPMPHTVAYNTETGSFSISCSSPGAVTSPEYLVQEAINKYLGGRVMVVFRVGGGAETPNIDFLEHGFEPSEIDLEQGQLVELLKDIDARGLWDGRESESKSEGLLTLSPWGFRHLENSGALKTLVGEPELIMEFVPPAKTKK</sequence>
<dbReference type="EMBL" id="FTOM01000001">
    <property type="protein sequence ID" value="SIS51014.1"/>
    <property type="molecule type" value="Genomic_DNA"/>
</dbReference>
<protein>
    <submittedName>
        <fullName evidence="1">Uncharacterized protein</fullName>
    </submittedName>
</protein>
<organism evidence="1 2">
    <name type="scientific">Phaeovulum vinaykumarii</name>
    <dbReference type="NCBI Taxonomy" id="407234"/>
    <lineage>
        <taxon>Bacteria</taxon>
        <taxon>Pseudomonadati</taxon>
        <taxon>Pseudomonadota</taxon>
        <taxon>Alphaproteobacteria</taxon>
        <taxon>Rhodobacterales</taxon>
        <taxon>Paracoccaceae</taxon>
        <taxon>Phaeovulum</taxon>
    </lineage>
</organism>
<dbReference type="OrthoDB" id="8453616at2"/>
<gene>
    <name evidence="1" type="ORF">SAMN05421795_101203</name>
</gene>
<proteinExistence type="predicted"/>
<keyword evidence="2" id="KW-1185">Reference proteome</keyword>
<accession>A0A1N7JP43</accession>
<evidence type="ECO:0000313" key="2">
    <source>
        <dbReference type="Proteomes" id="UP000186098"/>
    </source>
</evidence>
<dbReference type="Proteomes" id="UP000186098">
    <property type="component" value="Unassembled WGS sequence"/>
</dbReference>
<reference evidence="2" key="1">
    <citation type="submission" date="2017-01" db="EMBL/GenBank/DDBJ databases">
        <authorList>
            <person name="Varghese N."/>
            <person name="Submissions S."/>
        </authorList>
    </citation>
    <scope>NUCLEOTIDE SEQUENCE [LARGE SCALE GENOMIC DNA]</scope>
    <source>
        <strain evidence="2">DSM 18714</strain>
    </source>
</reference>
<dbReference type="AlphaFoldDB" id="A0A1N7JP43"/>